<dbReference type="Proteomes" id="UP000334820">
    <property type="component" value="Unassembled WGS sequence"/>
</dbReference>
<proteinExistence type="predicted"/>
<dbReference type="AlphaFoldDB" id="A0A5J4KE28"/>
<accession>A0A5J4KE28</accession>
<gene>
    <name evidence="1" type="ORF">KTAU_42190</name>
</gene>
<dbReference type="EMBL" id="BKZV01000009">
    <property type="protein sequence ID" value="GER85585.1"/>
    <property type="molecule type" value="Genomic_DNA"/>
</dbReference>
<name>A0A5J4KE28_9CHLR</name>
<organism evidence="1 2">
    <name type="scientific">Thermogemmatispora aurantia</name>
    <dbReference type="NCBI Taxonomy" id="2045279"/>
    <lineage>
        <taxon>Bacteria</taxon>
        <taxon>Bacillati</taxon>
        <taxon>Chloroflexota</taxon>
        <taxon>Ktedonobacteria</taxon>
        <taxon>Thermogemmatisporales</taxon>
        <taxon>Thermogemmatisporaceae</taxon>
        <taxon>Thermogemmatispora</taxon>
    </lineage>
</organism>
<comment type="caution">
    <text evidence="1">The sequence shown here is derived from an EMBL/GenBank/DDBJ whole genome shotgun (WGS) entry which is preliminary data.</text>
</comment>
<reference evidence="1 2" key="1">
    <citation type="journal article" date="2019" name="Int. J. Syst. Evol. Microbiol.">
        <title>Thermogemmatispora aurantia sp. nov. and Thermogemmatispora argillosa sp. nov., within the class Ktedonobacteria, and emended description of the genus Thermogemmatispora.</title>
        <authorList>
            <person name="Zheng Y."/>
            <person name="Wang C.M."/>
            <person name="Sakai Y."/>
            <person name="Abe K."/>
            <person name="Yokota A."/>
            <person name="Yabe S."/>
        </authorList>
    </citation>
    <scope>NUCLEOTIDE SEQUENCE [LARGE SCALE GENOMIC DNA]</scope>
    <source>
        <strain evidence="1 2">A1-2</strain>
    </source>
</reference>
<sequence length="79" mass="8413">MGAGLAGWLAGPLLTGLLLTGVLSERTIVSFVVCSFPNRSLERLSLLSLGGWGWLLIERGGGTLHLLMRDGGRLLISYC</sequence>
<protein>
    <submittedName>
        <fullName evidence="1">Uncharacterized protein</fullName>
    </submittedName>
</protein>
<keyword evidence="2" id="KW-1185">Reference proteome</keyword>
<evidence type="ECO:0000313" key="2">
    <source>
        <dbReference type="Proteomes" id="UP000334820"/>
    </source>
</evidence>
<evidence type="ECO:0000313" key="1">
    <source>
        <dbReference type="EMBL" id="GER85585.1"/>
    </source>
</evidence>